<dbReference type="GO" id="GO:0006355">
    <property type="term" value="P:regulation of DNA-templated transcription"/>
    <property type="evidence" value="ECO:0007669"/>
    <property type="project" value="InterPro"/>
</dbReference>
<name>A0A177YBU4_9NOCA</name>
<dbReference type="RefSeq" id="WP_068429109.1">
    <property type="nucleotide sequence ID" value="NZ_LVHI01000023.1"/>
</dbReference>
<evidence type="ECO:0000256" key="5">
    <source>
        <dbReference type="ARBA" id="ARBA00023163"/>
    </source>
</evidence>
<organism evidence="10 11">
    <name type="scientific">Rhodococcoides kyotonense</name>
    <dbReference type="NCBI Taxonomy" id="398843"/>
    <lineage>
        <taxon>Bacteria</taxon>
        <taxon>Bacillati</taxon>
        <taxon>Actinomycetota</taxon>
        <taxon>Actinomycetes</taxon>
        <taxon>Mycobacteriales</taxon>
        <taxon>Nocardiaceae</taxon>
        <taxon>Rhodococcoides</taxon>
    </lineage>
</organism>
<evidence type="ECO:0000256" key="2">
    <source>
        <dbReference type="ARBA" id="ARBA00023012"/>
    </source>
</evidence>
<dbReference type="GO" id="GO:0005829">
    <property type="term" value="C:cytosol"/>
    <property type="evidence" value="ECO:0007669"/>
    <property type="project" value="TreeGrafter"/>
</dbReference>
<dbReference type="Gene3D" id="6.10.250.690">
    <property type="match status" value="1"/>
</dbReference>
<dbReference type="PROSITE" id="PS51755">
    <property type="entry name" value="OMPR_PHOB"/>
    <property type="match status" value="1"/>
</dbReference>
<gene>
    <name evidence="10" type="ORF">A3K89_07535</name>
</gene>
<feature type="modified residue" description="4-aspartylphosphate" evidence="6">
    <location>
        <position position="53"/>
    </location>
</feature>
<dbReference type="Pfam" id="PF00486">
    <property type="entry name" value="Trans_reg_C"/>
    <property type="match status" value="1"/>
</dbReference>
<evidence type="ECO:0000313" key="10">
    <source>
        <dbReference type="EMBL" id="OAK52921.1"/>
    </source>
</evidence>
<dbReference type="EMBL" id="LVHI01000023">
    <property type="protein sequence ID" value="OAK52921.1"/>
    <property type="molecule type" value="Genomic_DNA"/>
</dbReference>
<keyword evidence="2" id="KW-0902">Two-component regulatory system</keyword>
<dbReference type="GO" id="GO:0000156">
    <property type="term" value="F:phosphorelay response regulator activity"/>
    <property type="evidence" value="ECO:0007669"/>
    <property type="project" value="TreeGrafter"/>
</dbReference>
<evidence type="ECO:0000313" key="11">
    <source>
        <dbReference type="Proteomes" id="UP000077519"/>
    </source>
</evidence>
<feature type="DNA-binding region" description="OmpR/PhoB-type" evidence="7">
    <location>
        <begin position="126"/>
        <end position="220"/>
    </location>
</feature>
<keyword evidence="1 6" id="KW-0597">Phosphoprotein</keyword>
<feature type="domain" description="OmpR/PhoB-type" evidence="9">
    <location>
        <begin position="126"/>
        <end position="220"/>
    </location>
</feature>
<dbReference type="FunFam" id="3.40.50.2300:FF:000001">
    <property type="entry name" value="DNA-binding response regulator PhoB"/>
    <property type="match status" value="1"/>
</dbReference>
<keyword evidence="11" id="KW-1185">Reference proteome</keyword>
<dbReference type="InterPro" id="IPR039420">
    <property type="entry name" value="WalR-like"/>
</dbReference>
<proteinExistence type="predicted"/>
<dbReference type="SUPFAM" id="SSF52172">
    <property type="entry name" value="CheY-like"/>
    <property type="match status" value="1"/>
</dbReference>
<dbReference type="Gene3D" id="1.10.10.10">
    <property type="entry name" value="Winged helix-like DNA-binding domain superfamily/Winged helix DNA-binding domain"/>
    <property type="match status" value="1"/>
</dbReference>
<dbReference type="InterPro" id="IPR011006">
    <property type="entry name" value="CheY-like_superfamily"/>
</dbReference>
<dbReference type="Pfam" id="PF00072">
    <property type="entry name" value="Response_reg"/>
    <property type="match status" value="1"/>
</dbReference>
<evidence type="ECO:0000256" key="4">
    <source>
        <dbReference type="ARBA" id="ARBA00023125"/>
    </source>
</evidence>
<evidence type="ECO:0000256" key="1">
    <source>
        <dbReference type="ARBA" id="ARBA00022553"/>
    </source>
</evidence>
<dbReference type="Gene3D" id="3.40.50.2300">
    <property type="match status" value="1"/>
</dbReference>
<dbReference type="PANTHER" id="PTHR48111:SF4">
    <property type="entry name" value="DNA-BINDING DUAL TRANSCRIPTIONAL REGULATOR OMPR"/>
    <property type="match status" value="1"/>
</dbReference>
<evidence type="ECO:0000259" key="9">
    <source>
        <dbReference type="PROSITE" id="PS51755"/>
    </source>
</evidence>
<keyword evidence="4 7" id="KW-0238">DNA-binding</keyword>
<evidence type="ECO:0000256" key="6">
    <source>
        <dbReference type="PROSITE-ProRule" id="PRU00169"/>
    </source>
</evidence>
<dbReference type="SMART" id="SM00862">
    <property type="entry name" value="Trans_reg_C"/>
    <property type="match status" value="1"/>
</dbReference>
<keyword evidence="5" id="KW-0804">Transcription</keyword>
<dbReference type="InterPro" id="IPR001789">
    <property type="entry name" value="Sig_transdc_resp-reg_receiver"/>
</dbReference>
<dbReference type="PANTHER" id="PTHR48111">
    <property type="entry name" value="REGULATOR OF RPOS"/>
    <property type="match status" value="1"/>
</dbReference>
<dbReference type="GO" id="GO:0032993">
    <property type="term" value="C:protein-DNA complex"/>
    <property type="evidence" value="ECO:0007669"/>
    <property type="project" value="TreeGrafter"/>
</dbReference>
<feature type="domain" description="Response regulatory" evidence="8">
    <location>
        <begin position="4"/>
        <end position="117"/>
    </location>
</feature>
<comment type="caution">
    <text evidence="10">The sequence shown here is derived from an EMBL/GenBank/DDBJ whole genome shotgun (WGS) entry which is preliminary data.</text>
</comment>
<dbReference type="AlphaFoldDB" id="A0A177YBU4"/>
<dbReference type="InterPro" id="IPR036388">
    <property type="entry name" value="WH-like_DNA-bd_sf"/>
</dbReference>
<protein>
    <submittedName>
        <fullName evidence="10">DNA-binding response regulator</fullName>
    </submittedName>
</protein>
<dbReference type="CDD" id="cd00383">
    <property type="entry name" value="trans_reg_C"/>
    <property type="match status" value="1"/>
</dbReference>
<evidence type="ECO:0000256" key="7">
    <source>
        <dbReference type="PROSITE-ProRule" id="PRU01091"/>
    </source>
</evidence>
<accession>A0A177YBU4</accession>
<evidence type="ECO:0000256" key="3">
    <source>
        <dbReference type="ARBA" id="ARBA00023015"/>
    </source>
</evidence>
<dbReference type="PROSITE" id="PS50110">
    <property type="entry name" value="RESPONSE_REGULATORY"/>
    <property type="match status" value="1"/>
</dbReference>
<keyword evidence="3" id="KW-0805">Transcription regulation</keyword>
<reference evidence="10 11" key="1">
    <citation type="submission" date="2016-03" db="EMBL/GenBank/DDBJ databases">
        <title>Genome sequence of Rhodococcus kyotonensis KB10.</title>
        <authorList>
            <person name="Jeong H."/>
            <person name="Hong C.E."/>
            <person name="Jo S.H."/>
            <person name="Park J.M."/>
        </authorList>
    </citation>
    <scope>NUCLEOTIDE SEQUENCE [LARGE SCALE GENOMIC DNA]</scope>
    <source>
        <strain evidence="10 11">KB10</strain>
    </source>
</reference>
<dbReference type="InterPro" id="IPR001867">
    <property type="entry name" value="OmpR/PhoB-type_DNA-bd"/>
</dbReference>
<sequence length="222" mass="24089">MNRTVLVVDDEPTISDALAARLRGEGFDVVTAGDGPSAVQACARVDPDVVVLDVMLPGFDGLEVCRRIQADRPVPVLMLTAKSDETDMLVGLGVGADDYLSKPFSMRELVARVHALVRRANRNASATALSFGPIRIDHQARRVCHGSDEIHLTRTEFDILAFLSHRPGAAVTRETLLAELWGWGDSASSRTVDSHVKALRRKIGGDMIRTVHGVGYALDVPR</sequence>
<dbReference type="GO" id="GO:0000976">
    <property type="term" value="F:transcription cis-regulatory region binding"/>
    <property type="evidence" value="ECO:0007669"/>
    <property type="project" value="TreeGrafter"/>
</dbReference>
<dbReference type="Proteomes" id="UP000077519">
    <property type="component" value="Unassembled WGS sequence"/>
</dbReference>
<evidence type="ECO:0000259" key="8">
    <source>
        <dbReference type="PROSITE" id="PS50110"/>
    </source>
</evidence>
<dbReference type="SMART" id="SM00448">
    <property type="entry name" value="REC"/>
    <property type="match status" value="1"/>
</dbReference>